<feature type="transmembrane region" description="Helical" evidence="4">
    <location>
        <begin position="43"/>
        <end position="63"/>
    </location>
</feature>
<dbReference type="Pfam" id="PF00015">
    <property type="entry name" value="MCPsignal"/>
    <property type="match status" value="1"/>
</dbReference>
<evidence type="ECO:0000313" key="8">
    <source>
        <dbReference type="EMBL" id="WMW65000.1"/>
    </source>
</evidence>
<keyword evidence="9" id="KW-1185">Reference proteome</keyword>
<evidence type="ECO:0000256" key="1">
    <source>
        <dbReference type="ARBA" id="ARBA00023224"/>
    </source>
</evidence>
<keyword evidence="4" id="KW-1133">Transmembrane helix</keyword>
<dbReference type="Pfam" id="PF13426">
    <property type="entry name" value="PAS_9"/>
    <property type="match status" value="1"/>
</dbReference>
<sequence>MMQGLRIRTLIFLLALVPLACLGGFAWLGSVGAGSITPGTIWLAGGITVGCAVMLAVALAFLLHAKVVKPLGEITWRLDRLKSGDHSVCFTCDGGDELVEMRIALDGLIGQLRRNLSFAQGVLKGIDTPFVVVDPKEVLTYTNANLLHILEHDGKPESFYGQNVAQFFYGDATRRTVLRDCIENGTIARREVDLVGRKGGKRRIFINASPLYDIEGKLMGALCIYQDLTDLRAREAELEATNKRIAEAAHQSEEISGEVARTSATLAGQMRNAGTLTDRQANRIGETAAAMDEMNSAVLAVARNASDAARQATDARAKAEAGAGVVEKAMAAIDEVSTMAARLKADLGALGTRAEGIGRVMEVISDIADQTNLLALNAAIEAARAGDAGRGFAVVADEVRKLAEKTMNATREVGEAIRAIQEGTRDSVAGMEAAVHAVERSRGLSAESGAALAEIVNLVVATNDQVHAIATAAEQQSSTSEHISSSVAEVRDISGKVTAEVEQAGRAVSALADMAGQLRGIIHNMTA</sequence>
<dbReference type="InterPro" id="IPR004089">
    <property type="entry name" value="MCPsignal_dom"/>
</dbReference>
<feature type="domain" description="PAC" evidence="6">
    <location>
        <begin position="188"/>
        <end position="240"/>
    </location>
</feature>
<dbReference type="InterPro" id="IPR000014">
    <property type="entry name" value="PAS"/>
</dbReference>
<dbReference type="Gene3D" id="6.10.340.10">
    <property type="match status" value="1"/>
</dbReference>
<dbReference type="EMBL" id="CP133659">
    <property type="protein sequence ID" value="WMW65000.1"/>
    <property type="molecule type" value="Genomic_DNA"/>
</dbReference>
<evidence type="ECO:0000259" key="6">
    <source>
        <dbReference type="PROSITE" id="PS50113"/>
    </source>
</evidence>
<dbReference type="PROSITE" id="PS50113">
    <property type="entry name" value="PAC"/>
    <property type="match status" value="1"/>
</dbReference>
<evidence type="ECO:0000313" key="9">
    <source>
        <dbReference type="Proteomes" id="UP001180616"/>
    </source>
</evidence>
<dbReference type="SUPFAM" id="SSF58104">
    <property type="entry name" value="Methyl-accepting chemotaxis protein (MCP) signaling domain"/>
    <property type="match status" value="1"/>
</dbReference>
<dbReference type="PANTHER" id="PTHR32089:SF112">
    <property type="entry name" value="LYSOZYME-LIKE PROTEIN-RELATED"/>
    <property type="match status" value="1"/>
</dbReference>
<dbReference type="Gene3D" id="3.30.450.20">
    <property type="entry name" value="PAS domain"/>
    <property type="match status" value="1"/>
</dbReference>
<feature type="domain" description="Methyl-accepting transducer" evidence="5">
    <location>
        <begin position="255"/>
        <end position="491"/>
    </location>
</feature>
<keyword evidence="4" id="KW-0472">Membrane</keyword>
<accession>A0ABY9QZP8</accession>
<evidence type="ECO:0000256" key="4">
    <source>
        <dbReference type="SAM" id="Phobius"/>
    </source>
</evidence>
<proteinExistence type="inferred from homology"/>
<keyword evidence="1 3" id="KW-0807">Transducer</keyword>
<dbReference type="PROSITE" id="PS50111">
    <property type="entry name" value="CHEMOTAXIS_TRANSDUC_2"/>
    <property type="match status" value="1"/>
</dbReference>
<gene>
    <name evidence="8" type="ORF">KPS_003084</name>
</gene>
<evidence type="ECO:0000256" key="3">
    <source>
        <dbReference type="PROSITE-ProRule" id="PRU00284"/>
    </source>
</evidence>
<comment type="similarity">
    <text evidence="2">Belongs to the methyl-accepting chemotaxis (MCP) protein family.</text>
</comment>
<name>A0ABY9QZP8_9BACT</name>
<dbReference type="SMART" id="SM00283">
    <property type="entry name" value="MA"/>
    <property type="match status" value="1"/>
</dbReference>
<reference evidence="8" key="1">
    <citation type="submission" date="2023-09" db="EMBL/GenBank/DDBJ databases">
        <authorList>
            <consortium name="CW5 consortium"/>
            <person name="Lu C.-W."/>
        </authorList>
    </citation>
    <scope>NUCLEOTIDE SEQUENCE</scope>
    <source>
        <strain evidence="8">KPS</strain>
    </source>
</reference>
<evidence type="ECO:0000259" key="5">
    <source>
        <dbReference type="PROSITE" id="PS50111"/>
    </source>
</evidence>
<dbReference type="RefSeq" id="WP_309541044.1">
    <property type="nucleotide sequence ID" value="NZ_CP133659.1"/>
</dbReference>
<protein>
    <submittedName>
        <fullName evidence="8">Methyl-accepting chemotaxis protein</fullName>
    </submittedName>
</protein>
<keyword evidence="4" id="KW-0812">Transmembrane</keyword>
<dbReference type="InterPro" id="IPR035965">
    <property type="entry name" value="PAS-like_dom_sf"/>
</dbReference>
<organism evidence="8 9">
    <name type="scientific">Nitratidesulfovibrio liaohensis</name>
    <dbReference type="NCBI Taxonomy" id="2604158"/>
    <lineage>
        <taxon>Bacteria</taxon>
        <taxon>Pseudomonadati</taxon>
        <taxon>Thermodesulfobacteriota</taxon>
        <taxon>Desulfovibrionia</taxon>
        <taxon>Desulfovibrionales</taxon>
        <taxon>Desulfovibrionaceae</taxon>
        <taxon>Nitratidesulfovibrio</taxon>
    </lineage>
</organism>
<dbReference type="PROSITE" id="PS50885">
    <property type="entry name" value="HAMP"/>
    <property type="match status" value="1"/>
</dbReference>
<evidence type="ECO:0000259" key="7">
    <source>
        <dbReference type="PROSITE" id="PS50885"/>
    </source>
</evidence>
<dbReference type="Proteomes" id="UP001180616">
    <property type="component" value="Chromosome"/>
</dbReference>
<feature type="domain" description="HAMP" evidence="7">
    <location>
        <begin position="65"/>
        <end position="117"/>
    </location>
</feature>
<dbReference type="InterPro" id="IPR003660">
    <property type="entry name" value="HAMP_dom"/>
</dbReference>
<dbReference type="Gene3D" id="1.10.287.950">
    <property type="entry name" value="Methyl-accepting chemotaxis protein"/>
    <property type="match status" value="1"/>
</dbReference>
<dbReference type="PANTHER" id="PTHR32089">
    <property type="entry name" value="METHYL-ACCEPTING CHEMOTAXIS PROTEIN MCPB"/>
    <property type="match status" value="1"/>
</dbReference>
<dbReference type="CDD" id="cd11386">
    <property type="entry name" value="MCP_signal"/>
    <property type="match status" value="1"/>
</dbReference>
<dbReference type="SUPFAM" id="SSF55785">
    <property type="entry name" value="PYP-like sensor domain (PAS domain)"/>
    <property type="match status" value="1"/>
</dbReference>
<dbReference type="InterPro" id="IPR000700">
    <property type="entry name" value="PAS-assoc_C"/>
</dbReference>
<evidence type="ECO:0000256" key="2">
    <source>
        <dbReference type="ARBA" id="ARBA00029447"/>
    </source>
</evidence>